<dbReference type="EMBL" id="CP003181">
    <property type="protein sequence ID" value="AHJ64210.1"/>
    <property type="molecule type" value="Genomic_DNA"/>
</dbReference>
<sequence length="224" mass="24304">MTYGRDDSAFDHALIAAAFSVMAERGWRGLTVAEAARRAGLPLDQARRRFPDRFAILSVFGRQADEAALARPLPGGEIRDRLLDILMRRIDVLQLHRQGVLALLTAVPFDPVLALFLARRNRASMGWLLEGAGIPSGGILGGLRIKGLLTVWLWTIRAWSRDETEELGPTLAALDVALERAEQFAALLPSVQPVGSEADEEDAGVHAAPEQRVAVPPDDPPPPA</sequence>
<organism evidence="2 3">
    <name type="scientific">Granulibacter bethesdensis</name>
    <dbReference type="NCBI Taxonomy" id="364410"/>
    <lineage>
        <taxon>Bacteria</taxon>
        <taxon>Pseudomonadati</taxon>
        <taxon>Pseudomonadota</taxon>
        <taxon>Alphaproteobacteria</taxon>
        <taxon>Acetobacterales</taxon>
        <taxon>Acetobacteraceae</taxon>
        <taxon>Granulibacter</taxon>
    </lineage>
</organism>
<name>A0AAN0RFR6_9PROT</name>
<feature type="region of interest" description="Disordered" evidence="1">
    <location>
        <begin position="193"/>
        <end position="224"/>
    </location>
</feature>
<protein>
    <submittedName>
        <fullName evidence="2">Transcriptional regulator, TetR family</fullName>
    </submittedName>
</protein>
<evidence type="ECO:0000313" key="2">
    <source>
        <dbReference type="EMBL" id="AHJ64210.1"/>
    </source>
</evidence>
<evidence type="ECO:0000256" key="1">
    <source>
        <dbReference type="SAM" id="MobiDB-lite"/>
    </source>
</evidence>
<dbReference type="GeneID" id="69746485"/>
<dbReference type="SUPFAM" id="SSF46689">
    <property type="entry name" value="Homeodomain-like"/>
    <property type="match status" value="1"/>
</dbReference>
<dbReference type="AlphaFoldDB" id="A0AAN0RFR6"/>
<evidence type="ECO:0000313" key="3">
    <source>
        <dbReference type="Proteomes" id="UP000019438"/>
    </source>
</evidence>
<dbReference type="InterPro" id="IPR009057">
    <property type="entry name" value="Homeodomain-like_sf"/>
</dbReference>
<proteinExistence type="predicted"/>
<dbReference type="Gene3D" id="1.10.357.10">
    <property type="entry name" value="Tetracycline Repressor, domain 2"/>
    <property type="match status" value="1"/>
</dbReference>
<gene>
    <name evidence="2" type="ORF">GbCGDNIH3_2306</name>
</gene>
<dbReference type="KEGG" id="gbc:GbCGDNIH3_2306"/>
<dbReference type="Proteomes" id="UP000019438">
    <property type="component" value="Chromosome"/>
</dbReference>
<accession>A0AAN0RFR6</accession>
<reference evidence="3" key="1">
    <citation type="submission" date="2012-06" db="EMBL/GenBank/DDBJ databases">
        <title>Genome analysis of multiple Granulibacter bethesdensis isolates demonstrates substantial genome diversity.</title>
        <authorList>
            <person name="Greenberg D.E."/>
            <person name="Porcella S.F."/>
            <person name="Zarember K."/>
            <person name="Zelazny A.M."/>
            <person name="Bruno D."/>
            <person name="Martens C."/>
            <person name="Barbian K.D."/>
            <person name="Jaske E."/>
            <person name="Holland S.M."/>
        </authorList>
    </citation>
    <scope>NUCLEOTIDE SEQUENCE [LARGE SCALE GENOMIC DNA]</scope>
    <source>
        <strain evidence="3">CGDNIH3</strain>
    </source>
</reference>
<dbReference type="RefSeq" id="WP_025287592.1">
    <property type="nucleotide sequence ID" value="NZ_CP003181.2"/>
</dbReference>